<evidence type="ECO:0000256" key="8">
    <source>
        <dbReference type="HAMAP-Rule" id="MF_00182"/>
    </source>
</evidence>
<dbReference type="Gene3D" id="3.40.50.170">
    <property type="entry name" value="Formyl transferase, N-terminal domain"/>
    <property type="match status" value="1"/>
</dbReference>
<dbReference type="PROSITE" id="PS00373">
    <property type="entry name" value="GART"/>
    <property type="match status" value="1"/>
</dbReference>
<dbReference type="Proteomes" id="UP000033052">
    <property type="component" value="Chromosome"/>
</dbReference>
<keyword evidence="6 8" id="KW-0648">Protein biosynthesis</keyword>
<evidence type="ECO:0000313" key="14">
    <source>
        <dbReference type="Proteomes" id="UP000033052"/>
    </source>
</evidence>
<dbReference type="NCBIfam" id="TIGR00460">
    <property type="entry name" value="fmt"/>
    <property type="match status" value="1"/>
</dbReference>
<dbReference type="PANTHER" id="PTHR11138">
    <property type="entry name" value="METHIONYL-TRNA FORMYLTRANSFERASE"/>
    <property type="match status" value="1"/>
</dbReference>
<feature type="domain" description="Formyl transferase C-terminal" evidence="10">
    <location>
        <begin position="207"/>
        <end position="303"/>
    </location>
</feature>
<dbReference type="SUPFAM" id="SSF53328">
    <property type="entry name" value="Formyltransferase"/>
    <property type="match status" value="1"/>
</dbReference>
<sequence>MKDTTIVFMGTPDFAVPSLKKLIEEFKVKAVFTQPDRPKGRGKKLAMSAVKEVALENSIEVYQPIKLKNDEICIKKLKEINPDFIIVVAFGQILSKEVLDIPKYGCINLHASLLPKYRGAAPINWAIIKGEKESGNTTMFMDEGLDTGDMLLKNTVKIEDDMTAGELHDILMESGSELLVATIKGLKEGTIKREKQKAEDIIYASMLNKQMAKIDWNKTSKEINLLIRGLNPWPVAYTQYKNEIMKIYSSSILKESSNKNPGTILNVSKEDIKVVTGDGVLSITTVQFPGKKPMKVEEYIKGHTIEEGLVLGE</sequence>
<dbReference type="InterPro" id="IPR001555">
    <property type="entry name" value="GART_AS"/>
</dbReference>
<dbReference type="GO" id="GO:0004479">
    <property type="term" value="F:methionyl-tRNA formyltransferase activity"/>
    <property type="evidence" value="ECO:0007669"/>
    <property type="project" value="UniProtKB-UniRule"/>
</dbReference>
<dbReference type="CDD" id="cd08646">
    <property type="entry name" value="FMT_core_Met-tRNA-FMT_N"/>
    <property type="match status" value="1"/>
</dbReference>
<evidence type="ECO:0000256" key="7">
    <source>
        <dbReference type="ARBA" id="ARBA00048558"/>
    </source>
</evidence>
<dbReference type="EMBL" id="PDLH01000007">
    <property type="protein sequence ID" value="PHG99630.1"/>
    <property type="molecule type" value="Genomic_DNA"/>
</dbReference>
<dbReference type="RefSeq" id="WP_077272517.1">
    <property type="nucleotide sequence ID" value="NZ_CBCRVC010000005.1"/>
</dbReference>
<dbReference type="GeneID" id="92939250"/>
<dbReference type="GO" id="GO:0005829">
    <property type="term" value="C:cytosol"/>
    <property type="evidence" value="ECO:0007669"/>
    <property type="project" value="TreeGrafter"/>
</dbReference>
<dbReference type="PANTHER" id="PTHR11138:SF5">
    <property type="entry name" value="METHIONYL-TRNA FORMYLTRANSFERASE, MITOCHONDRIAL"/>
    <property type="match status" value="1"/>
</dbReference>
<dbReference type="KEGG" id="cld:CLSPO_c26030"/>
<organism evidence="12 16">
    <name type="scientific">Clostridium sporogenes</name>
    <dbReference type="NCBI Taxonomy" id="1509"/>
    <lineage>
        <taxon>Bacteria</taxon>
        <taxon>Bacillati</taxon>
        <taxon>Bacillota</taxon>
        <taxon>Clostridia</taxon>
        <taxon>Eubacteriales</taxon>
        <taxon>Clostridiaceae</taxon>
        <taxon>Clostridium</taxon>
    </lineage>
</organism>
<reference evidence="11 14" key="2">
    <citation type="journal article" date="2015" name="PLoS ONE">
        <title>A universal mariner transposon system for forward genetic studies in the genus clostridium.</title>
        <authorList>
            <person name="Zhang Y."/>
            <person name="Grosse-Honebrink A."/>
            <person name="Minton N.P."/>
        </authorList>
    </citation>
    <scope>NUCLEOTIDE SEQUENCE [LARGE SCALE GENOMIC DNA]</scope>
    <source>
        <strain evidence="11 14">NCIMB 10696</strain>
    </source>
</reference>
<keyword evidence="15" id="KW-1185">Reference proteome</keyword>
<evidence type="ECO:0000256" key="3">
    <source>
        <dbReference type="ARBA" id="ARBA00012261"/>
    </source>
</evidence>
<evidence type="ECO:0000313" key="16">
    <source>
        <dbReference type="Proteomes" id="UP000486601"/>
    </source>
</evidence>
<dbReference type="SUPFAM" id="SSF50486">
    <property type="entry name" value="FMT C-terminal domain-like"/>
    <property type="match status" value="1"/>
</dbReference>
<dbReference type="InterPro" id="IPR005794">
    <property type="entry name" value="Fmt"/>
</dbReference>
<evidence type="ECO:0000256" key="5">
    <source>
        <dbReference type="ARBA" id="ARBA00022679"/>
    </source>
</evidence>
<protein>
    <recommendedName>
        <fullName evidence="4 8">Methionyl-tRNA formyltransferase</fullName>
        <ecNumber evidence="3 8">2.1.2.9</ecNumber>
    </recommendedName>
</protein>
<dbReference type="EMBL" id="CP009225">
    <property type="protein sequence ID" value="AKC63323.1"/>
    <property type="molecule type" value="Genomic_DNA"/>
</dbReference>
<evidence type="ECO:0000256" key="1">
    <source>
        <dbReference type="ARBA" id="ARBA00002606"/>
    </source>
</evidence>
<dbReference type="InterPro" id="IPR011034">
    <property type="entry name" value="Formyl_transferase-like_C_sf"/>
</dbReference>
<dbReference type="Gene3D" id="3.10.25.10">
    <property type="entry name" value="Formyl transferase, C-terminal domain"/>
    <property type="match status" value="1"/>
</dbReference>
<dbReference type="Pfam" id="PF02911">
    <property type="entry name" value="Formyl_trans_C"/>
    <property type="match status" value="1"/>
</dbReference>
<evidence type="ECO:0000313" key="13">
    <source>
        <dbReference type="EMBL" id="PHG99630.1"/>
    </source>
</evidence>
<dbReference type="EC" id="2.1.2.9" evidence="3 8"/>
<evidence type="ECO:0000313" key="15">
    <source>
        <dbReference type="Proteomes" id="UP000223854"/>
    </source>
</evidence>
<dbReference type="Proteomes" id="UP000486601">
    <property type="component" value="Unassembled WGS sequence"/>
</dbReference>
<proteinExistence type="inferred from homology"/>
<comment type="catalytic activity">
    <reaction evidence="7 8">
        <text>L-methionyl-tRNA(fMet) + (6R)-10-formyltetrahydrofolate = N-formyl-L-methionyl-tRNA(fMet) + (6S)-5,6,7,8-tetrahydrofolate + H(+)</text>
        <dbReference type="Rhea" id="RHEA:24380"/>
        <dbReference type="Rhea" id="RHEA-COMP:9952"/>
        <dbReference type="Rhea" id="RHEA-COMP:9953"/>
        <dbReference type="ChEBI" id="CHEBI:15378"/>
        <dbReference type="ChEBI" id="CHEBI:57453"/>
        <dbReference type="ChEBI" id="CHEBI:78530"/>
        <dbReference type="ChEBI" id="CHEBI:78844"/>
        <dbReference type="ChEBI" id="CHEBI:195366"/>
        <dbReference type="EC" id="2.1.2.9"/>
    </reaction>
</comment>
<evidence type="ECO:0000259" key="9">
    <source>
        <dbReference type="Pfam" id="PF00551"/>
    </source>
</evidence>
<dbReference type="InterPro" id="IPR002376">
    <property type="entry name" value="Formyl_transf_N"/>
</dbReference>
<gene>
    <name evidence="8 11" type="primary">fmt</name>
    <name evidence="11" type="ORF">CLSPO_c26030</name>
    <name evidence="13" type="ORF">CRX47_07075</name>
    <name evidence="12" type="ORF">FDF70_00195</name>
</gene>
<dbReference type="InterPro" id="IPR044135">
    <property type="entry name" value="Met-tRNA-FMT_C"/>
</dbReference>
<dbReference type="InterPro" id="IPR005793">
    <property type="entry name" value="Formyl_trans_C"/>
</dbReference>
<comment type="similarity">
    <text evidence="2 8">Belongs to the Fmt family.</text>
</comment>
<evidence type="ECO:0000313" key="11">
    <source>
        <dbReference type="EMBL" id="AKC63323.1"/>
    </source>
</evidence>
<evidence type="ECO:0000256" key="4">
    <source>
        <dbReference type="ARBA" id="ARBA00016014"/>
    </source>
</evidence>
<dbReference type="FunFam" id="3.40.50.12230:FF:000001">
    <property type="entry name" value="Methionyl-tRNA formyltransferase"/>
    <property type="match status" value="1"/>
</dbReference>
<dbReference type="EMBL" id="SXCS01000001">
    <property type="protein sequence ID" value="NFR59944.1"/>
    <property type="molecule type" value="Genomic_DNA"/>
</dbReference>
<dbReference type="InterPro" id="IPR036477">
    <property type="entry name" value="Formyl_transf_N_sf"/>
</dbReference>
<dbReference type="InterPro" id="IPR037022">
    <property type="entry name" value="Formyl_trans_C_sf"/>
</dbReference>
<dbReference type="FunFam" id="3.40.50.170:FF:000004">
    <property type="entry name" value="Methionyl-tRNA formyltransferase"/>
    <property type="match status" value="1"/>
</dbReference>
<dbReference type="CDD" id="cd08704">
    <property type="entry name" value="Met_tRNA_FMT_C"/>
    <property type="match status" value="1"/>
</dbReference>
<evidence type="ECO:0000313" key="12">
    <source>
        <dbReference type="EMBL" id="NFR59944.1"/>
    </source>
</evidence>
<dbReference type="AlphaFoldDB" id="A0A7X5SWM5"/>
<reference evidence="13 15" key="3">
    <citation type="submission" date="2017-09" db="EMBL/GenBank/DDBJ databases">
        <title>FDA dAtabase for Regulatory Grade micrObial Sequences (FDA-ARGOS): Supporting development and validation of Infectious Disease Dx tests.</title>
        <authorList>
            <person name="Kerrigan L."/>
            <person name="Long C."/>
            <person name="Tallon L.J."/>
            <person name="Sadzewicz L."/>
            <person name="Ott S."/>
            <person name="Zhao X."/>
            <person name="Nagaraj S."/>
            <person name="Vavikolanu K."/>
            <person name="Aluvathingal J."/>
            <person name="Nadendla S."/>
            <person name="Sichtig H."/>
        </authorList>
    </citation>
    <scope>NUCLEOTIDE SEQUENCE [LARGE SCALE GENOMIC DNA]</scope>
    <source>
        <strain evidence="13 15">FDAARGOS_423</strain>
    </source>
</reference>
<accession>A0A7X5SWM5</accession>
<keyword evidence="5 8" id="KW-0808">Transferase</keyword>
<evidence type="ECO:0000256" key="2">
    <source>
        <dbReference type="ARBA" id="ARBA00010699"/>
    </source>
</evidence>
<dbReference type="InterPro" id="IPR041711">
    <property type="entry name" value="Met-tRNA-FMT_N"/>
</dbReference>
<dbReference type="Pfam" id="PF00551">
    <property type="entry name" value="Formyl_trans_N"/>
    <property type="match status" value="1"/>
</dbReference>
<evidence type="ECO:0000256" key="6">
    <source>
        <dbReference type="ARBA" id="ARBA00022917"/>
    </source>
</evidence>
<comment type="function">
    <text evidence="1 8">Attaches a formyl group to the free amino group of methionyl-tRNA(fMet). The formyl group appears to play a dual role in the initiator identity of N-formylmethionyl-tRNA by promoting its recognition by IF2 and preventing the misappropriation of this tRNA by the elongation apparatus.</text>
</comment>
<dbReference type="Proteomes" id="UP000223854">
    <property type="component" value="Unassembled WGS sequence"/>
</dbReference>
<dbReference type="HAMAP" id="MF_00182">
    <property type="entry name" value="Formyl_trans"/>
    <property type="match status" value="1"/>
</dbReference>
<reference evidence="11" key="1">
    <citation type="submission" date="2014-08" db="EMBL/GenBank/DDBJ databases">
        <authorList>
            <person name="Kubiak A."/>
            <person name="Poehlein A."/>
            <person name="Daniel R."/>
            <person name="Minton N.P."/>
        </authorList>
    </citation>
    <scope>NUCLEOTIDE SEQUENCE</scope>
    <source>
        <strain evidence="11">NCIMB 10696</strain>
    </source>
</reference>
<name>A0A7X5SWM5_CLOSG</name>
<reference evidence="12 16" key="4">
    <citation type="submission" date="2019-04" db="EMBL/GenBank/DDBJ databases">
        <title>Genome sequencing of Clostridium botulinum Groups I-IV and Clostridium butyricum.</title>
        <authorList>
            <person name="Brunt J."/>
            <person name="Van Vliet A.H.M."/>
            <person name="Stringer S.C."/>
            <person name="Carter A.T."/>
            <person name="Peck M.W."/>
        </authorList>
    </citation>
    <scope>NUCLEOTIDE SEQUENCE [LARGE SCALE GENOMIC DNA]</scope>
    <source>
        <strain evidence="12 16">IFR 18/108</strain>
    </source>
</reference>
<feature type="domain" description="Formyl transferase N-terminal" evidence="9">
    <location>
        <begin position="8"/>
        <end position="182"/>
    </location>
</feature>
<evidence type="ECO:0000259" key="10">
    <source>
        <dbReference type="Pfam" id="PF02911"/>
    </source>
</evidence>
<feature type="binding site" evidence="8">
    <location>
        <begin position="112"/>
        <end position="115"/>
    </location>
    <ligand>
        <name>(6S)-5,6,7,8-tetrahydrofolate</name>
        <dbReference type="ChEBI" id="CHEBI:57453"/>
    </ligand>
</feature>